<dbReference type="CDD" id="cd00430">
    <property type="entry name" value="PLPDE_III_AR"/>
    <property type="match status" value="1"/>
</dbReference>
<dbReference type="GO" id="GO:0005829">
    <property type="term" value="C:cytosol"/>
    <property type="evidence" value="ECO:0007669"/>
    <property type="project" value="TreeGrafter"/>
</dbReference>
<dbReference type="InterPro" id="IPR009006">
    <property type="entry name" value="Ala_racemase/Decarboxylase_C"/>
</dbReference>
<evidence type="ECO:0000256" key="1">
    <source>
        <dbReference type="ARBA" id="ARBA00001933"/>
    </source>
</evidence>
<keyword evidence="3" id="KW-0413">Isomerase</keyword>
<dbReference type="NCBIfam" id="TIGR00492">
    <property type="entry name" value="alr"/>
    <property type="match status" value="1"/>
</dbReference>
<organism evidence="5">
    <name type="scientific">marine metagenome</name>
    <dbReference type="NCBI Taxonomy" id="408172"/>
    <lineage>
        <taxon>unclassified sequences</taxon>
        <taxon>metagenomes</taxon>
        <taxon>ecological metagenomes</taxon>
    </lineage>
</organism>
<evidence type="ECO:0000256" key="2">
    <source>
        <dbReference type="ARBA" id="ARBA00022898"/>
    </source>
</evidence>
<dbReference type="HAMAP" id="MF_01201">
    <property type="entry name" value="Ala_racemase"/>
    <property type="match status" value="1"/>
</dbReference>
<dbReference type="GO" id="GO:0030632">
    <property type="term" value="P:D-alanine biosynthetic process"/>
    <property type="evidence" value="ECO:0007669"/>
    <property type="project" value="TreeGrafter"/>
</dbReference>
<evidence type="ECO:0000256" key="3">
    <source>
        <dbReference type="ARBA" id="ARBA00023235"/>
    </source>
</evidence>
<gene>
    <name evidence="5" type="ORF">METZ01_LOCUS40364</name>
</gene>
<dbReference type="Pfam" id="PF00842">
    <property type="entry name" value="Ala_racemase_C"/>
    <property type="match status" value="1"/>
</dbReference>
<proteinExistence type="inferred from homology"/>
<evidence type="ECO:0000313" key="5">
    <source>
        <dbReference type="EMBL" id="SUZ87510.1"/>
    </source>
</evidence>
<dbReference type="InterPro" id="IPR011079">
    <property type="entry name" value="Ala_racemase_C"/>
</dbReference>
<protein>
    <recommendedName>
        <fullName evidence="4">Alanine racemase C-terminal domain-containing protein</fullName>
    </recommendedName>
</protein>
<dbReference type="SUPFAM" id="SSF51419">
    <property type="entry name" value="PLP-binding barrel"/>
    <property type="match status" value="1"/>
</dbReference>
<dbReference type="SUPFAM" id="SSF50621">
    <property type="entry name" value="Alanine racemase C-terminal domain-like"/>
    <property type="match status" value="1"/>
</dbReference>
<dbReference type="Gene3D" id="2.40.37.10">
    <property type="entry name" value="Lyase, Ornithine Decarboxylase, Chain A, domain 1"/>
    <property type="match status" value="1"/>
</dbReference>
<sequence length="375" mass="40181">MLTNPSDRAWVEVQADALLRNVSTLQEVVGPSSRLIPMVKADAYGVGLSQAVQTLETTNPWGFGVATLDEGLELQKLGVIYPILIVSPLPPASTEAAVEAGLQLGISNPETLSLATDAAERVGRAAEIHIEIDTGIGRAGFNWKDASSWKRDLDHAIELGARWVGSYTHLHSADEDHDTVLEQWTRFQEALRQLDVPDSVLIHIVNSAGALRIPELAASAIRTGIFLYGGRAGVGLPDPEPVVSVYARVVHIRQAHAGDTVGYGATYRAEANECWASLGIGYGDGIPRLLGNRGSIVIHGCRAPIIGRISMDVTVVNISEIPNVSLGDVATLIGSDQDEQITVDDVAEQADTIGYEILTGLSPRLPRIWKGLDEQ</sequence>
<dbReference type="InterPro" id="IPR000821">
    <property type="entry name" value="Ala_racemase"/>
</dbReference>
<dbReference type="InterPro" id="IPR001608">
    <property type="entry name" value="Ala_racemase_N"/>
</dbReference>
<evidence type="ECO:0000259" key="4">
    <source>
        <dbReference type="SMART" id="SM01005"/>
    </source>
</evidence>
<name>A0A381R7G2_9ZZZZ</name>
<dbReference type="GO" id="GO:0030170">
    <property type="term" value="F:pyridoxal phosphate binding"/>
    <property type="evidence" value="ECO:0007669"/>
    <property type="project" value="TreeGrafter"/>
</dbReference>
<dbReference type="PRINTS" id="PR00992">
    <property type="entry name" value="ALARACEMASE"/>
</dbReference>
<comment type="cofactor">
    <cofactor evidence="1">
        <name>pyridoxal 5'-phosphate</name>
        <dbReference type="ChEBI" id="CHEBI:597326"/>
    </cofactor>
</comment>
<dbReference type="PANTHER" id="PTHR30511">
    <property type="entry name" value="ALANINE RACEMASE"/>
    <property type="match status" value="1"/>
</dbReference>
<feature type="domain" description="Alanine racemase C-terminal" evidence="4">
    <location>
        <begin position="242"/>
        <end position="370"/>
    </location>
</feature>
<reference evidence="5" key="1">
    <citation type="submission" date="2018-05" db="EMBL/GenBank/DDBJ databases">
        <authorList>
            <person name="Lanie J.A."/>
            <person name="Ng W.-L."/>
            <person name="Kazmierczak K.M."/>
            <person name="Andrzejewski T.M."/>
            <person name="Davidsen T.M."/>
            <person name="Wayne K.J."/>
            <person name="Tettelin H."/>
            <person name="Glass J.I."/>
            <person name="Rusch D."/>
            <person name="Podicherti R."/>
            <person name="Tsui H.-C.T."/>
            <person name="Winkler M.E."/>
        </authorList>
    </citation>
    <scope>NUCLEOTIDE SEQUENCE</scope>
</reference>
<keyword evidence="2" id="KW-0663">Pyridoxal phosphate</keyword>
<dbReference type="Gene3D" id="3.20.20.10">
    <property type="entry name" value="Alanine racemase"/>
    <property type="match status" value="1"/>
</dbReference>
<dbReference type="SMART" id="SM01005">
    <property type="entry name" value="Ala_racemase_C"/>
    <property type="match status" value="1"/>
</dbReference>
<dbReference type="GO" id="GO:0008784">
    <property type="term" value="F:alanine racemase activity"/>
    <property type="evidence" value="ECO:0007669"/>
    <property type="project" value="InterPro"/>
</dbReference>
<accession>A0A381R7G2</accession>
<dbReference type="Pfam" id="PF01168">
    <property type="entry name" value="Ala_racemase_N"/>
    <property type="match status" value="1"/>
</dbReference>
<dbReference type="InterPro" id="IPR029066">
    <property type="entry name" value="PLP-binding_barrel"/>
</dbReference>
<dbReference type="PANTHER" id="PTHR30511:SF0">
    <property type="entry name" value="ALANINE RACEMASE, CATABOLIC-RELATED"/>
    <property type="match status" value="1"/>
</dbReference>
<dbReference type="AlphaFoldDB" id="A0A381R7G2"/>
<dbReference type="EMBL" id="UINC01001727">
    <property type="protein sequence ID" value="SUZ87510.1"/>
    <property type="molecule type" value="Genomic_DNA"/>
</dbReference>